<reference evidence="9" key="1">
    <citation type="submission" date="2020-05" db="EMBL/GenBank/DDBJ databases">
        <authorList>
            <person name="Chiriac C."/>
            <person name="Salcher M."/>
            <person name="Ghai R."/>
            <person name="Kavagutti S V."/>
        </authorList>
    </citation>
    <scope>NUCLEOTIDE SEQUENCE</scope>
</reference>
<evidence type="ECO:0000313" key="5">
    <source>
        <dbReference type="EMBL" id="CAB4170966.1"/>
    </source>
</evidence>
<proteinExistence type="predicted"/>
<dbReference type="InterPro" id="IPR051451">
    <property type="entry name" value="PhoH2-like"/>
</dbReference>
<dbReference type="EMBL" id="LR797518">
    <property type="protein sequence ID" value="CAB4222845.1"/>
    <property type="molecule type" value="Genomic_DNA"/>
</dbReference>
<evidence type="ECO:0000313" key="7">
    <source>
        <dbReference type="EMBL" id="CAB4182312.1"/>
    </source>
</evidence>
<dbReference type="Pfam" id="PF02562">
    <property type="entry name" value="PhoH"/>
    <property type="match status" value="1"/>
</dbReference>
<dbReference type="Gene3D" id="3.40.50.300">
    <property type="entry name" value="P-loop containing nucleotide triphosphate hydrolases"/>
    <property type="match status" value="1"/>
</dbReference>
<name>A0A6J5SBH0_9CAUD</name>
<evidence type="ECO:0000256" key="3">
    <source>
        <dbReference type="SAM" id="MobiDB-lite"/>
    </source>
</evidence>
<evidence type="ECO:0000313" key="10">
    <source>
        <dbReference type="EMBL" id="CAB4222845.1"/>
    </source>
</evidence>
<feature type="domain" description="PhoH-like protein" evidence="4">
    <location>
        <begin position="28"/>
        <end position="228"/>
    </location>
</feature>
<gene>
    <name evidence="7" type="ORF">UFOVP1065_212</name>
    <name evidence="8" type="ORF">UFOVP1198_181</name>
    <name evidence="9" type="ORF">UFOVP1418_173</name>
    <name evidence="11" type="ORF">UFOVP1524_210</name>
    <name evidence="10" type="ORF">UFOVP1651_210</name>
    <name evidence="5" type="ORF">UFOVP908_188</name>
    <name evidence="6" type="ORF">UFOVP990_181</name>
</gene>
<keyword evidence="1" id="KW-0547">Nucleotide-binding</keyword>
<organism evidence="9">
    <name type="scientific">uncultured Caudovirales phage</name>
    <dbReference type="NCBI Taxonomy" id="2100421"/>
    <lineage>
        <taxon>Viruses</taxon>
        <taxon>Duplodnaviria</taxon>
        <taxon>Heunggongvirae</taxon>
        <taxon>Uroviricota</taxon>
        <taxon>Caudoviricetes</taxon>
        <taxon>Peduoviridae</taxon>
        <taxon>Maltschvirus</taxon>
        <taxon>Maltschvirus maltsch</taxon>
    </lineage>
</organism>
<evidence type="ECO:0000259" key="4">
    <source>
        <dbReference type="Pfam" id="PF02562"/>
    </source>
</evidence>
<accession>A0A6J5SBH0</accession>
<dbReference type="EMBL" id="LR796860">
    <property type="protein sequence ID" value="CAB4170966.1"/>
    <property type="molecule type" value="Genomic_DNA"/>
</dbReference>
<evidence type="ECO:0000313" key="8">
    <source>
        <dbReference type="EMBL" id="CAB4190841.1"/>
    </source>
</evidence>
<dbReference type="EMBL" id="LR797157">
    <property type="protein sequence ID" value="CAB4190841.1"/>
    <property type="molecule type" value="Genomic_DNA"/>
</dbReference>
<dbReference type="InterPro" id="IPR003714">
    <property type="entry name" value="PhoH"/>
</dbReference>
<dbReference type="SUPFAM" id="SSF52540">
    <property type="entry name" value="P-loop containing nucleoside triphosphate hydrolases"/>
    <property type="match status" value="1"/>
</dbReference>
<dbReference type="InterPro" id="IPR027417">
    <property type="entry name" value="P-loop_NTPase"/>
</dbReference>
<evidence type="ECO:0000256" key="2">
    <source>
        <dbReference type="ARBA" id="ARBA00022840"/>
    </source>
</evidence>
<dbReference type="EMBL" id="LR798378">
    <property type="protein sequence ID" value="CAB5227832.1"/>
    <property type="molecule type" value="Genomic_DNA"/>
</dbReference>
<dbReference type="EMBL" id="LR796945">
    <property type="protein sequence ID" value="CAB4177105.1"/>
    <property type="molecule type" value="Genomic_DNA"/>
</dbReference>
<feature type="region of interest" description="Disordered" evidence="3">
    <location>
        <begin position="1"/>
        <end position="20"/>
    </location>
</feature>
<dbReference type="GO" id="GO:0005524">
    <property type="term" value="F:ATP binding"/>
    <property type="evidence" value="ECO:0007669"/>
    <property type="project" value="UniProtKB-KW"/>
</dbReference>
<dbReference type="PANTHER" id="PTHR30473">
    <property type="entry name" value="PROTEIN PHOH"/>
    <property type="match status" value="1"/>
</dbReference>
<evidence type="ECO:0000256" key="1">
    <source>
        <dbReference type="ARBA" id="ARBA00022741"/>
    </source>
</evidence>
<evidence type="ECO:0000313" key="11">
    <source>
        <dbReference type="EMBL" id="CAB5227832.1"/>
    </source>
</evidence>
<protein>
    <submittedName>
        <fullName evidence="9">PhoH Phosphate starvation-inducible protein PhoH, predicted ATPase</fullName>
    </submittedName>
</protein>
<dbReference type="EMBL" id="LR797021">
    <property type="protein sequence ID" value="CAB4182312.1"/>
    <property type="molecule type" value="Genomic_DNA"/>
</dbReference>
<dbReference type="EMBL" id="LR797369">
    <property type="protein sequence ID" value="CAB4211190.1"/>
    <property type="molecule type" value="Genomic_DNA"/>
</dbReference>
<evidence type="ECO:0000313" key="6">
    <source>
        <dbReference type="EMBL" id="CAB4177105.1"/>
    </source>
</evidence>
<evidence type="ECO:0000313" key="9">
    <source>
        <dbReference type="EMBL" id="CAB4211190.1"/>
    </source>
</evidence>
<keyword evidence="2" id="KW-0067">ATP-binding</keyword>
<sequence>MSKKPRSNSQKQTQEQQKKVNHFELRTIKPLTANQQTTFEAYNKGFNLMLHGYAGTGKTFCGLYLALNELLTGHSNYDKIILIRSVVPSRDMGFLPGSIRDKIKVYEEPYKEICDDLFGRGDGYDILKLKKLVEFTTTSFLRGMTFNNAIVIVDETNNMLMSELDTVMTRMGNNSRIIFCGDYRQTDLNKPHEQEGITKFMKITKRIGSFKHIEFEKEDIVRSGIVRDYIIQKTEMGL</sequence>